<dbReference type="Gene3D" id="3.90.550.10">
    <property type="entry name" value="Spore Coat Polysaccharide Biosynthesis Protein SpsA, Chain A"/>
    <property type="match status" value="1"/>
</dbReference>
<dbReference type="PANTHER" id="PTHR22916">
    <property type="entry name" value="GLYCOSYLTRANSFERASE"/>
    <property type="match status" value="1"/>
</dbReference>
<gene>
    <name evidence="2" type="ORF">L2764_22785</name>
</gene>
<dbReference type="EMBL" id="JAKIKS010000137">
    <property type="protein sequence ID" value="MCL1127227.1"/>
    <property type="molecule type" value="Genomic_DNA"/>
</dbReference>
<protein>
    <submittedName>
        <fullName evidence="2">Glycosyltransferase family 2 protein</fullName>
    </submittedName>
</protein>
<evidence type="ECO:0000313" key="2">
    <source>
        <dbReference type="EMBL" id="MCL1127227.1"/>
    </source>
</evidence>
<evidence type="ECO:0000259" key="1">
    <source>
        <dbReference type="Pfam" id="PF00535"/>
    </source>
</evidence>
<keyword evidence="3" id="KW-1185">Reference proteome</keyword>
<sequence length="265" mass="30631">MKNKQITVITPTTGNIHELENCIESVQAQTVVADVEHLIVGDHLDEHKTKKLCDAVSVYGDAVRFINFDDLPEATYIPERIALVRNFGIRNSHSDFVAHLDDDNTFDPEHLTSLLNILDNNMDIDIAFSWRRVLKQDGTACCLQRYPWVISNDEVLSLEVFEDMEKRGIFKKGSSIIRDPEPGNDELLYHIDSSEWMVRRAVYEIVRYVENITPREKIYGNTDDYLFCRNAYQAGYKFKCSQQVTLNYYLTGYSSGDEELLERPF</sequence>
<reference evidence="2 3" key="1">
    <citation type="submission" date="2022-01" db="EMBL/GenBank/DDBJ databases">
        <title>Whole genome-based taxonomy of the Shewanellaceae.</title>
        <authorList>
            <person name="Martin-Rodriguez A.J."/>
        </authorList>
    </citation>
    <scope>NUCLEOTIDE SEQUENCE [LARGE SCALE GENOMIC DNA]</scope>
    <source>
        <strain evidence="2 3">DSM 17177</strain>
    </source>
</reference>
<name>A0ABT0LIV0_9GAMM</name>
<dbReference type="Pfam" id="PF00535">
    <property type="entry name" value="Glycos_transf_2"/>
    <property type="match status" value="1"/>
</dbReference>
<dbReference type="PANTHER" id="PTHR22916:SF3">
    <property type="entry name" value="UDP-GLCNAC:BETAGAL BETA-1,3-N-ACETYLGLUCOSAMINYLTRANSFERASE-LIKE PROTEIN 1"/>
    <property type="match status" value="1"/>
</dbReference>
<evidence type="ECO:0000313" key="3">
    <source>
        <dbReference type="Proteomes" id="UP001203423"/>
    </source>
</evidence>
<dbReference type="Proteomes" id="UP001203423">
    <property type="component" value="Unassembled WGS sequence"/>
</dbReference>
<dbReference type="InterPro" id="IPR029044">
    <property type="entry name" value="Nucleotide-diphossugar_trans"/>
</dbReference>
<dbReference type="InterPro" id="IPR001173">
    <property type="entry name" value="Glyco_trans_2-like"/>
</dbReference>
<dbReference type="SUPFAM" id="SSF53448">
    <property type="entry name" value="Nucleotide-diphospho-sugar transferases"/>
    <property type="match status" value="1"/>
</dbReference>
<feature type="domain" description="Glycosyltransferase 2-like" evidence="1">
    <location>
        <begin position="7"/>
        <end position="131"/>
    </location>
</feature>
<dbReference type="CDD" id="cd00761">
    <property type="entry name" value="Glyco_tranf_GTA_type"/>
    <property type="match status" value="1"/>
</dbReference>
<proteinExistence type="predicted"/>
<accession>A0ABT0LIV0</accession>
<organism evidence="2 3">
    <name type="scientific">Shewanella surugensis</name>
    <dbReference type="NCBI Taxonomy" id="212020"/>
    <lineage>
        <taxon>Bacteria</taxon>
        <taxon>Pseudomonadati</taxon>
        <taxon>Pseudomonadota</taxon>
        <taxon>Gammaproteobacteria</taxon>
        <taxon>Alteromonadales</taxon>
        <taxon>Shewanellaceae</taxon>
        <taxon>Shewanella</taxon>
    </lineage>
</organism>
<comment type="caution">
    <text evidence="2">The sequence shown here is derived from an EMBL/GenBank/DDBJ whole genome shotgun (WGS) entry which is preliminary data.</text>
</comment>
<dbReference type="RefSeq" id="WP_248942622.1">
    <property type="nucleotide sequence ID" value="NZ_JAKIKS010000137.1"/>
</dbReference>